<proteinExistence type="predicted"/>
<evidence type="ECO:0000313" key="2">
    <source>
        <dbReference type="EMBL" id="RIA89732.1"/>
    </source>
</evidence>
<dbReference type="EMBL" id="QKYT01000207">
    <property type="protein sequence ID" value="RIA89732.1"/>
    <property type="molecule type" value="Genomic_DNA"/>
</dbReference>
<feature type="region of interest" description="Disordered" evidence="1">
    <location>
        <begin position="51"/>
        <end position="72"/>
    </location>
</feature>
<organism evidence="2 3">
    <name type="scientific">Glomus cerebriforme</name>
    <dbReference type="NCBI Taxonomy" id="658196"/>
    <lineage>
        <taxon>Eukaryota</taxon>
        <taxon>Fungi</taxon>
        <taxon>Fungi incertae sedis</taxon>
        <taxon>Mucoromycota</taxon>
        <taxon>Glomeromycotina</taxon>
        <taxon>Glomeromycetes</taxon>
        <taxon>Glomerales</taxon>
        <taxon>Glomeraceae</taxon>
        <taxon>Glomus</taxon>
    </lineage>
</organism>
<dbReference type="Proteomes" id="UP000265703">
    <property type="component" value="Unassembled WGS sequence"/>
</dbReference>
<name>A0A397SVN6_9GLOM</name>
<evidence type="ECO:0000256" key="1">
    <source>
        <dbReference type="SAM" id="MobiDB-lite"/>
    </source>
</evidence>
<reference evidence="2 3" key="1">
    <citation type="submission" date="2018-06" db="EMBL/GenBank/DDBJ databases">
        <title>Comparative genomics reveals the genomic features of Rhizophagus irregularis, R. cerebriforme, R. diaphanum and Gigaspora rosea, and their symbiotic lifestyle signature.</title>
        <authorList>
            <person name="Morin E."/>
            <person name="San Clemente H."/>
            <person name="Chen E.C.H."/>
            <person name="De La Providencia I."/>
            <person name="Hainaut M."/>
            <person name="Kuo A."/>
            <person name="Kohler A."/>
            <person name="Murat C."/>
            <person name="Tang N."/>
            <person name="Roy S."/>
            <person name="Loubradou J."/>
            <person name="Henrissat B."/>
            <person name="Grigoriev I.V."/>
            <person name="Corradi N."/>
            <person name="Roux C."/>
            <person name="Martin F.M."/>
        </authorList>
    </citation>
    <scope>NUCLEOTIDE SEQUENCE [LARGE SCALE GENOMIC DNA]</scope>
    <source>
        <strain evidence="2 3">DAOM 227022</strain>
    </source>
</reference>
<protein>
    <recommendedName>
        <fullName evidence="4">Serine-threonine/tyrosine-protein kinase catalytic domain-containing protein</fullName>
    </recommendedName>
</protein>
<comment type="caution">
    <text evidence="2">The sequence shown here is derived from an EMBL/GenBank/DDBJ whole genome shotgun (WGS) entry which is preliminary data.</text>
</comment>
<gene>
    <name evidence="2" type="ORF">C1645_876523</name>
</gene>
<accession>A0A397SVN6</accession>
<sequence length="72" mass="8370">MIMWMLSAGIRPYNDKPHDKQLVQQICSGLRPNVINGTPPVFARLMNTLETKWAPGNKRNAPEDERRRKERP</sequence>
<dbReference type="AlphaFoldDB" id="A0A397SVN6"/>
<evidence type="ECO:0000313" key="3">
    <source>
        <dbReference type="Proteomes" id="UP000265703"/>
    </source>
</evidence>
<feature type="compositionally biased region" description="Basic and acidic residues" evidence="1">
    <location>
        <begin position="60"/>
        <end position="72"/>
    </location>
</feature>
<keyword evidence="3" id="KW-1185">Reference proteome</keyword>
<evidence type="ECO:0008006" key="4">
    <source>
        <dbReference type="Google" id="ProtNLM"/>
    </source>
</evidence>